<accession>A0A1X7BZ01</accession>
<organism evidence="1">
    <name type="scientific">Capnocytophaga canimorsus</name>
    <dbReference type="NCBI Taxonomy" id="28188"/>
    <lineage>
        <taxon>Bacteria</taxon>
        <taxon>Pseudomonadati</taxon>
        <taxon>Bacteroidota</taxon>
        <taxon>Flavobacteriia</taxon>
        <taxon>Flavobacteriales</taxon>
        <taxon>Flavobacteriaceae</taxon>
        <taxon>Capnocytophaga</taxon>
    </lineage>
</organism>
<dbReference type="RefSeq" id="WP_126321646.1">
    <property type="nucleotide sequence ID" value="NZ_JBIUQH010000011.1"/>
</dbReference>
<sequence>MQAIKNKYGKILAYIVAILYVSDIPFFFLPFSVRTRFFLGLLGIFIFFTYYVRNRCLDKRVWNNILWLLALLLPFLLTTIVNSNLDSWGFRAVLNVLVLFAAFLVIHLFKKTDIEAIFRIIINVVLINIILAYLMFFFSPMKDFVFRLQGLKVDLGAQEYYTSTYRLYGIGNFFFYQAGVFCSWILILITYFLKKKVTLHMVFTYFFVLISGIFFARTTFIGFVISVLYYLFPNAGTVQVFRQSFLKAIFLVFTLLILFSLSQNIFRTFLLDNKDDKMFAHAFEFFLSFYEDGKFETDSTNHLSEMYIYPEYLRTWLIGDGKFVADGGVGYYMGTDVGYLRVLFFMGLFGLFVMYLQKIFLLYSTFKLKKIDQYSYKLLIYFLFGLTLILNLKGFTDLDMLVFLFFWQLLLNKEVVYNENINR</sequence>
<reference evidence="1" key="1">
    <citation type="submission" date="2017-04" db="EMBL/GenBank/DDBJ databases">
        <title>Identification of virulent Capnocytophaga canimorsus isolates by capsular typing.</title>
        <authorList>
            <person name="Hess E.H."/>
            <person name="Renzi F.R."/>
            <person name="Koudad D.K."/>
            <person name="Dol M.D."/>
            <person name="Cornelis G.R.C."/>
        </authorList>
    </citation>
    <scope>NUCLEOTIDE SEQUENCE</scope>
    <source>
        <strain evidence="1">CC9</strain>
    </source>
</reference>
<protein>
    <submittedName>
        <fullName evidence="1">Uncharacterized protein</fullName>
    </submittedName>
</protein>
<evidence type="ECO:0000313" key="1">
    <source>
        <dbReference type="EMBL" id="SMD28991.1"/>
    </source>
</evidence>
<dbReference type="EMBL" id="LT838811">
    <property type="protein sequence ID" value="SMD28991.1"/>
    <property type="molecule type" value="Genomic_DNA"/>
</dbReference>
<gene>
    <name evidence="1" type="ORF">CCAN9_740031</name>
</gene>
<reference evidence="1" key="2">
    <citation type="submission" date="2017-04" db="EMBL/GenBank/DDBJ databases">
        <authorList>
            <person name="Afonso C.L."/>
            <person name="Miller P.J."/>
            <person name="Scott M.A."/>
            <person name="Spackman E."/>
            <person name="Goraichik I."/>
            <person name="Dimitrov K.M."/>
            <person name="Suarez D.L."/>
            <person name="Swayne D.E."/>
        </authorList>
    </citation>
    <scope>NUCLEOTIDE SEQUENCE</scope>
    <source>
        <strain evidence="1">CC9</strain>
    </source>
</reference>
<dbReference type="AlphaFoldDB" id="A0A1X7BZ01"/>
<proteinExistence type="predicted"/>
<name>A0A1X7BZ01_9FLAO</name>